<dbReference type="PANTHER" id="PTHR37523:SF1">
    <property type="entry name" value="CALCINEURIN-LIKE PHOSPHOESTERASE DOMAIN-CONTAINING PROTEIN"/>
    <property type="match status" value="1"/>
</dbReference>
<dbReference type="InterPro" id="IPR029052">
    <property type="entry name" value="Metallo-depent_PP-like"/>
</dbReference>
<dbReference type="eggNOG" id="arCOG01145">
    <property type="taxonomic scope" value="Archaea"/>
</dbReference>
<dbReference type="RefSeq" id="WP_009074040.1">
    <property type="nucleotide sequence ID" value="NZ_JH597770.1"/>
</dbReference>
<dbReference type="HOGENOM" id="CLU_041441_5_0_2"/>
<proteinExistence type="predicted"/>
<protein>
    <submittedName>
        <fullName evidence="2">Putative phosphoesterase, ICC</fullName>
    </submittedName>
</protein>
<dbReference type="InterPro" id="IPR004843">
    <property type="entry name" value="Calcineurin-like_PHP"/>
</dbReference>
<evidence type="ECO:0000259" key="1">
    <source>
        <dbReference type="Pfam" id="PF00149"/>
    </source>
</evidence>
<organism evidence="2 3">
    <name type="scientific">Metallosphaera yellowstonensis MK1</name>
    <dbReference type="NCBI Taxonomy" id="671065"/>
    <lineage>
        <taxon>Archaea</taxon>
        <taxon>Thermoproteota</taxon>
        <taxon>Thermoprotei</taxon>
        <taxon>Sulfolobales</taxon>
        <taxon>Sulfolobaceae</taxon>
        <taxon>Metallosphaera</taxon>
    </lineage>
</organism>
<keyword evidence="3" id="KW-1185">Reference proteome</keyword>
<sequence>MAREIRIAFITDLHGIKTVFKKAIQKVRSIEPDFLIIGGDLLGRPLLLDKVGDSYYFKGEEVDPTELLGLSSEMGFYIGVKGRDDELELLRREGEKQLNEWLEESKGLNCYWSVGHSDPPFVEDFFTQRGMTPQGNVIMTSNYVSGMTLVSLGLTNNFTPEDGKNYREAPDYLIYNKGKELLEKAEPPVVINFHVPPLDTNLDKFNKRHVGSKAVRDLLREFKPVLSLHGHVHGSAAVDVVGGVTAVNASPSEDMKFKLALITISREVKGIVPIFKVNDVKFLKI</sequence>
<evidence type="ECO:0000313" key="3">
    <source>
        <dbReference type="Proteomes" id="UP000003980"/>
    </source>
</evidence>
<dbReference type="EMBL" id="JH597770">
    <property type="protein sequence ID" value="EHP68032.1"/>
    <property type="molecule type" value="Genomic_DNA"/>
</dbReference>
<dbReference type="SUPFAM" id="SSF56300">
    <property type="entry name" value="Metallo-dependent phosphatases"/>
    <property type="match status" value="1"/>
</dbReference>
<reference evidence="2 3" key="1">
    <citation type="submission" date="2012-01" db="EMBL/GenBank/DDBJ databases">
        <title>Improved High-Quality Draft sequence of Metallosphaera yellowstonensis MK1.</title>
        <authorList>
            <consortium name="US DOE Joint Genome Institute"/>
            <person name="Lucas S."/>
            <person name="Han J."/>
            <person name="Cheng J.-F."/>
            <person name="Goodwin L."/>
            <person name="Pitluck S."/>
            <person name="Peters L."/>
            <person name="Teshima H."/>
            <person name="Detter J.C."/>
            <person name="Han C."/>
            <person name="Tapia R."/>
            <person name="Land M."/>
            <person name="Hauser L."/>
            <person name="Kyrpides N."/>
            <person name="Kozubal M."/>
            <person name="Macur R.E."/>
            <person name="Jay Z."/>
            <person name="Inskeep W."/>
            <person name="Woyke T."/>
        </authorList>
    </citation>
    <scope>NUCLEOTIDE SEQUENCE [LARGE SCALE GENOMIC DNA]</scope>
    <source>
        <strain evidence="2 3">MK1</strain>
    </source>
</reference>
<dbReference type="AlphaFoldDB" id="H2C7A6"/>
<name>H2C7A6_9CREN</name>
<dbReference type="Proteomes" id="UP000003980">
    <property type="component" value="Unassembled WGS sequence"/>
</dbReference>
<dbReference type="GO" id="GO:0016787">
    <property type="term" value="F:hydrolase activity"/>
    <property type="evidence" value="ECO:0007669"/>
    <property type="project" value="InterPro"/>
</dbReference>
<feature type="domain" description="Calcineurin-like phosphoesterase" evidence="1">
    <location>
        <begin position="5"/>
        <end position="234"/>
    </location>
</feature>
<gene>
    <name evidence="2" type="ORF">MetMK1DRAFT_00024550</name>
</gene>
<dbReference type="Gene3D" id="3.60.21.10">
    <property type="match status" value="1"/>
</dbReference>
<evidence type="ECO:0000313" key="2">
    <source>
        <dbReference type="EMBL" id="EHP68032.1"/>
    </source>
</evidence>
<dbReference type="PANTHER" id="PTHR37523">
    <property type="entry name" value="METALLOPHOSPHOESTERASE"/>
    <property type="match status" value="1"/>
</dbReference>
<dbReference type="Pfam" id="PF00149">
    <property type="entry name" value="Metallophos"/>
    <property type="match status" value="1"/>
</dbReference>
<accession>H2C7A6</accession>
<dbReference type="STRING" id="671065.MetMK1DRAFT_00024550"/>